<accession>A0AAD5JA81</accession>
<dbReference type="Proteomes" id="UP001064489">
    <property type="component" value="Chromosome 6"/>
</dbReference>
<keyword evidence="2" id="KW-1185">Reference proteome</keyword>
<protein>
    <recommendedName>
        <fullName evidence="3">RNase H type-1 domain-containing protein</fullName>
    </recommendedName>
</protein>
<reference evidence="1" key="1">
    <citation type="journal article" date="2022" name="Plant J.">
        <title>Strategies of tolerance reflected in two North American maple genomes.</title>
        <authorList>
            <person name="McEvoy S.L."/>
            <person name="Sezen U.U."/>
            <person name="Trouern-Trend A."/>
            <person name="McMahon S.M."/>
            <person name="Schaberg P.G."/>
            <person name="Yang J."/>
            <person name="Wegrzyn J.L."/>
            <person name="Swenson N.G."/>
        </authorList>
    </citation>
    <scope>NUCLEOTIDE SEQUENCE</scope>
    <source>
        <strain evidence="1">91603</strain>
    </source>
</reference>
<dbReference type="AlphaFoldDB" id="A0AAD5JA81"/>
<evidence type="ECO:0000313" key="2">
    <source>
        <dbReference type="Proteomes" id="UP001064489"/>
    </source>
</evidence>
<reference evidence="1" key="2">
    <citation type="submission" date="2023-02" db="EMBL/GenBank/DDBJ databases">
        <authorList>
            <person name="Swenson N.G."/>
            <person name="Wegrzyn J.L."/>
            <person name="Mcevoy S.L."/>
        </authorList>
    </citation>
    <scope>NUCLEOTIDE SEQUENCE</scope>
    <source>
        <strain evidence="1">91603</strain>
        <tissue evidence="1">Leaf</tissue>
    </source>
</reference>
<proteinExistence type="predicted"/>
<comment type="caution">
    <text evidence="1">The sequence shown here is derived from an EMBL/GenBank/DDBJ whole genome shotgun (WGS) entry which is preliminary data.</text>
</comment>
<gene>
    <name evidence="1" type="ORF">LWI28_008330</name>
</gene>
<organism evidence="1 2">
    <name type="scientific">Acer negundo</name>
    <name type="common">Box elder</name>
    <dbReference type="NCBI Taxonomy" id="4023"/>
    <lineage>
        <taxon>Eukaryota</taxon>
        <taxon>Viridiplantae</taxon>
        <taxon>Streptophyta</taxon>
        <taxon>Embryophyta</taxon>
        <taxon>Tracheophyta</taxon>
        <taxon>Spermatophyta</taxon>
        <taxon>Magnoliopsida</taxon>
        <taxon>eudicotyledons</taxon>
        <taxon>Gunneridae</taxon>
        <taxon>Pentapetalae</taxon>
        <taxon>rosids</taxon>
        <taxon>malvids</taxon>
        <taxon>Sapindales</taxon>
        <taxon>Sapindaceae</taxon>
        <taxon>Hippocastanoideae</taxon>
        <taxon>Acereae</taxon>
        <taxon>Acer</taxon>
    </lineage>
</organism>
<evidence type="ECO:0008006" key="3">
    <source>
        <dbReference type="Google" id="ProtNLM"/>
    </source>
</evidence>
<sequence length="126" mass="13982">MIQLIICTRVATRQNSKSIAFGSAIKDDKGRVIMDRSRTMGGSFSPNTGKFLAFRESLLLAKIYNITVKTAEMDSPNIASNLNSSSSFLRDVSFIVNDMKCAGIHIIFNACQIVALFDRVLDEREN</sequence>
<dbReference type="EMBL" id="JAJSOW010000004">
    <property type="protein sequence ID" value="KAI9191421.1"/>
    <property type="molecule type" value="Genomic_DNA"/>
</dbReference>
<name>A0AAD5JA81_ACENE</name>
<evidence type="ECO:0000313" key="1">
    <source>
        <dbReference type="EMBL" id="KAI9191421.1"/>
    </source>
</evidence>